<dbReference type="Pfam" id="PF05251">
    <property type="entry name" value="Ost5"/>
    <property type="match status" value="1"/>
</dbReference>
<evidence type="ECO:0000256" key="6">
    <source>
        <dbReference type="RuleBase" id="RU367008"/>
    </source>
</evidence>
<comment type="function">
    <text evidence="6">Subunit of the oligosaccharyl transferase (OST) complex that catalyzes the initial transfer of a defined glycan (Glc(3)Man(9)GlcNAc(2) in eukaryotes) from the lipid carrier dolichol-pyrophosphate to an asparagine residue within an Asn-X-Ser/Thr consensus motif in nascent polypeptide chains, the first step in protein N-glycosylation. N-glycosylation occurs cotranslationally and the complex associates with the Sec61 complex at the channel-forming translocon complex that mediates protein translocation across the endoplasmic reticulum (ER). All subunits are required for a maximal enzyme activity.</text>
</comment>
<comment type="subunit">
    <text evidence="6">Component of the oligosaccharyltransferase (OST) complex.</text>
</comment>
<accession>A0A1E4TNC6</accession>
<evidence type="ECO:0000313" key="7">
    <source>
        <dbReference type="EMBL" id="ODV93254.1"/>
    </source>
</evidence>
<dbReference type="AlphaFoldDB" id="A0A1E4TNC6"/>
<evidence type="ECO:0000256" key="2">
    <source>
        <dbReference type="ARBA" id="ARBA00009825"/>
    </source>
</evidence>
<keyword evidence="3 6" id="KW-0812">Transmembrane</keyword>
<dbReference type="EMBL" id="KV454018">
    <property type="protein sequence ID" value="ODV93254.1"/>
    <property type="molecule type" value="Genomic_DNA"/>
</dbReference>
<keyword evidence="5 6" id="KW-0472">Membrane</keyword>
<dbReference type="Proteomes" id="UP000094236">
    <property type="component" value="Unassembled WGS sequence"/>
</dbReference>
<organism evidence="7 8">
    <name type="scientific">Pachysolen tannophilus NRRL Y-2460</name>
    <dbReference type="NCBI Taxonomy" id="669874"/>
    <lineage>
        <taxon>Eukaryota</taxon>
        <taxon>Fungi</taxon>
        <taxon>Dikarya</taxon>
        <taxon>Ascomycota</taxon>
        <taxon>Saccharomycotina</taxon>
        <taxon>Pichiomycetes</taxon>
        <taxon>Pachysolenaceae</taxon>
        <taxon>Pachysolen</taxon>
    </lineage>
</organism>
<proteinExistence type="inferred from homology"/>
<dbReference type="GO" id="GO:0008250">
    <property type="term" value="C:oligosaccharyltransferase complex"/>
    <property type="evidence" value="ECO:0007669"/>
    <property type="project" value="UniProtKB-UniRule"/>
</dbReference>
<keyword evidence="4 6" id="KW-1133">Transmembrane helix</keyword>
<dbReference type="GO" id="GO:0006487">
    <property type="term" value="P:protein N-linked glycosylation"/>
    <property type="evidence" value="ECO:0007669"/>
    <property type="project" value="UniProtKB-UniRule"/>
</dbReference>
<evidence type="ECO:0000313" key="8">
    <source>
        <dbReference type="Proteomes" id="UP000094236"/>
    </source>
</evidence>
<evidence type="ECO:0000256" key="5">
    <source>
        <dbReference type="ARBA" id="ARBA00023136"/>
    </source>
</evidence>
<evidence type="ECO:0000256" key="1">
    <source>
        <dbReference type="ARBA" id="ARBA00004141"/>
    </source>
</evidence>
<gene>
    <name evidence="7" type="ORF">PACTADRAFT_51870</name>
</gene>
<dbReference type="InterPro" id="IPR007915">
    <property type="entry name" value="TMEM258/Ost5"/>
</dbReference>
<sequence>MSLFMELLNEFKDATEYKEMISLDNQKLLSILLLIIGGISILMMYILYPSSESKASGCISNLFRLIILSIISSFALGFGFLFLSNSLGIYV</sequence>
<feature type="transmembrane region" description="Helical" evidence="6">
    <location>
        <begin position="62"/>
        <end position="83"/>
    </location>
</feature>
<protein>
    <recommendedName>
        <fullName evidence="6">Dolichyl-diphosphooligosaccharide-protein glycosyltransferase subunit OST5</fullName>
    </recommendedName>
</protein>
<evidence type="ECO:0000256" key="3">
    <source>
        <dbReference type="ARBA" id="ARBA00022692"/>
    </source>
</evidence>
<reference evidence="8" key="1">
    <citation type="submission" date="2016-05" db="EMBL/GenBank/DDBJ databases">
        <title>Comparative genomics of biotechnologically important yeasts.</title>
        <authorList>
            <consortium name="DOE Joint Genome Institute"/>
            <person name="Riley R."/>
            <person name="Haridas S."/>
            <person name="Wolfe K.H."/>
            <person name="Lopes M.R."/>
            <person name="Hittinger C.T."/>
            <person name="Goker M."/>
            <person name="Salamov A."/>
            <person name="Wisecaver J."/>
            <person name="Long T.M."/>
            <person name="Aerts A.L."/>
            <person name="Barry K."/>
            <person name="Choi C."/>
            <person name="Clum A."/>
            <person name="Coughlan A.Y."/>
            <person name="Deshpande S."/>
            <person name="Douglass A.P."/>
            <person name="Hanson S.J."/>
            <person name="Klenk H.-P."/>
            <person name="Labutti K."/>
            <person name="Lapidus A."/>
            <person name="Lindquist E."/>
            <person name="Lipzen A."/>
            <person name="Meier-Kolthoff J.P."/>
            <person name="Ohm R.A."/>
            <person name="Otillar R.P."/>
            <person name="Pangilinan J."/>
            <person name="Peng Y."/>
            <person name="Rokas A."/>
            <person name="Rosa C.A."/>
            <person name="Scheuner C."/>
            <person name="Sibirny A.A."/>
            <person name="Slot J.C."/>
            <person name="Stielow J.B."/>
            <person name="Sun H."/>
            <person name="Kurtzman C.P."/>
            <person name="Blackwell M."/>
            <person name="Grigoriev I.V."/>
            <person name="Jeffries T.W."/>
        </authorList>
    </citation>
    <scope>NUCLEOTIDE SEQUENCE [LARGE SCALE GENOMIC DNA]</scope>
    <source>
        <strain evidence="8">NRRL Y-2460</strain>
    </source>
</reference>
<name>A0A1E4TNC6_PACTA</name>
<comment type="similarity">
    <text evidence="2 6">Belongs to the OST5 family.</text>
</comment>
<comment type="subcellular location">
    <subcellularLocation>
        <location evidence="1 6">Membrane</location>
        <topology evidence="1 6">Multi-pass membrane protein</topology>
    </subcellularLocation>
</comment>
<keyword evidence="8" id="KW-1185">Reference proteome</keyword>
<feature type="transmembrane region" description="Helical" evidence="6">
    <location>
        <begin position="28"/>
        <end position="50"/>
    </location>
</feature>
<evidence type="ECO:0000256" key="4">
    <source>
        <dbReference type="ARBA" id="ARBA00022989"/>
    </source>
</evidence>